<keyword evidence="2" id="KW-0472">Membrane</keyword>
<keyword evidence="1" id="KW-0175">Coiled coil</keyword>
<sequence length="524" mass="60660">MKNYRYQVGGTLTNDAPSYVQRRADVELYEALKQGEFCHILTCRQMGKSSLMVKTKHRLQKEGFRCATVDMTNIGCENITPEQWYKGVVGDLWLSFKLLGKVNLKTWWQEQNDLSLVQKTSRFISEILLTQFPDEKLFIFIDEVDSILSLDFSVDDFFKLIRFCYNQRAINPEYYRITFAIFGVATPSDLIIYQNNTTPFNLGKTIQVNGFTFEEAQPLSLGLDIKDNHPQKVLKEVLAWTDGQPFLTQKLCRLLVSLSQDDMGRKLKIPPGTEEFWIENVVRSYIIEKWESQDEPEHLRTIRDRILRNEKFAARLLGIYQQILQGLKVPADDSREQVELLLSGLVIKKQGCLQVKNRIYQEVFNLEWVGKKLAYLRPYYESFNAWVASEEKDKSRLLRGQALIDAQMWANGKSLSNLDYRFLAASEELDRREVQQALEAERAQEVEARLAEQQKRLAQQKRNATIVTLLLVGMTIKLVISILWGVSLLRKIDALESQLKCTDITTPLQFSHCPKSRTARETSK</sequence>
<evidence type="ECO:0000256" key="2">
    <source>
        <dbReference type="SAM" id="Phobius"/>
    </source>
</evidence>
<dbReference type="InterPro" id="IPR027417">
    <property type="entry name" value="P-loop_NTPase"/>
</dbReference>
<proteinExistence type="predicted"/>
<protein>
    <recommendedName>
        <fullName evidence="5">WD-40 repeat-containing protein</fullName>
    </recommendedName>
</protein>
<dbReference type="Pfam" id="PF14516">
    <property type="entry name" value="AAA_35"/>
    <property type="match status" value="1"/>
</dbReference>
<dbReference type="EMBL" id="LXQE01000153">
    <property type="protein sequence ID" value="RCJ35048.1"/>
    <property type="molecule type" value="Genomic_DNA"/>
</dbReference>
<accession>A0A367REU7</accession>
<keyword evidence="2" id="KW-1133">Transmembrane helix</keyword>
<evidence type="ECO:0000313" key="4">
    <source>
        <dbReference type="Proteomes" id="UP000252085"/>
    </source>
</evidence>
<evidence type="ECO:0000313" key="3">
    <source>
        <dbReference type="EMBL" id="RCJ35048.1"/>
    </source>
</evidence>
<comment type="caution">
    <text evidence="3">The sequence shown here is derived from an EMBL/GenBank/DDBJ whole genome shotgun (WGS) entry which is preliminary data.</text>
</comment>
<reference evidence="3 4" key="1">
    <citation type="submission" date="2016-04" db="EMBL/GenBank/DDBJ databases">
        <authorList>
            <person name="Evans L.H."/>
            <person name="Alamgir A."/>
            <person name="Owens N."/>
            <person name="Weber N.D."/>
            <person name="Virtaneva K."/>
            <person name="Barbian K."/>
            <person name="Babar A."/>
            <person name="Rosenke K."/>
        </authorList>
    </citation>
    <scope>NUCLEOTIDE SEQUENCE [LARGE SCALE GENOMIC DNA]</scope>
    <source>
        <strain evidence="3">NIES-2108</strain>
    </source>
</reference>
<keyword evidence="2" id="KW-0812">Transmembrane</keyword>
<feature type="transmembrane region" description="Helical" evidence="2">
    <location>
        <begin position="466"/>
        <end position="489"/>
    </location>
</feature>
<dbReference type="SUPFAM" id="SSF52540">
    <property type="entry name" value="P-loop containing nucleoside triphosphate hydrolases"/>
    <property type="match status" value="1"/>
</dbReference>
<organism evidence="3 4">
    <name type="scientific">Nostoc punctiforme NIES-2108</name>
    <dbReference type="NCBI Taxonomy" id="1356359"/>
    <lineage>
        <taxon>Bacteria</taxon>
        <taxon>Bacillati</taxon>
        <taxon>Cyanobacteriota</taxon>
        <taxon>Cyanophyceae</taxon>
        <taxon>Nostocales</taxon>
        <taxon>Nostocaceae</taxon>
        <taxon>Nostoc</taxon>
    </lineage>
</organism>
<dbReference type="Gene3D" id="3.40.50.300">
    <property type="entry name" value="P-loop containing nucleotide triphosphate hydrolases"/>
    <property type="match status" value="1"/>
</dbReference>
<dbReference type="AlphaFoldDB" id="A0A367REU7"/>
<dbReference type="Proteomes" id="UP000252085">
    <property type="component" value="Unassembled WGS sequence"/>
</dbReference>
<gene>
    <name evidence="3" type="ORF">A6769_20030</name>
</gene>
<evidence type="ECO:0008006" key="5">
    <source>
        <dbReference type="Google" id="ProtNLM"/>
    </source>
</evidence>
<name>A0A367REU7_NOSPU</name>
<feature type="coiled-coil region" evidence="1">
    <location>
        <begin position="424"/>
        <end position="463"/>
    </location>
</feature>
<evidence type="ECO:0000256" key="1">
    <source>
        <dbReference type="SAM" id="Coils"/>
    </source>
</evidence>